<dbReference type="VEuPathDB" id="TriTrypDB:BSAL_63485"/>
<proteinExistence type="predicted"/>
<name>A0A0S4IVG5_BODSA</name>
<keyword evidence="1" id="KW-0472">Membrane</keyword>
<dbReference type="EMBL" id="CYKH01000352">
    <property type="protein sequence ID" value="CUF55193.1"/>
    <property type="molecule type" value="Genomic_DNA"/>
</dbReference>
<evidence type="ECO:0000313" key="3">
    <source>
        <dbReference type="Proteomes" id="UP000051952"/>
    </source>
</evidence>
<protein>
    <submittedName>
        <fullName evidence="2">Membrane-associated protein, putative</fullName>
    </submittedName>
</protein>
<keyword evidence="1" id="KW-1133">Transmembrane helix</keyword>
<gene>
    <name evidence="2" type="ORF">BSAL_63485</name>
</gene>
<accession>A0A0S4IVG5</accession>
<evidence type="ECO:0000256" key="1">
    <source>
        <dbReference type="SAM" id="Phobius"/>
    </source>
</evidence>
<reference evidence="3" key="1">
    <citation type="submission" date="2015-09" db="EMBL/GenBank/DDBJ databases">
        <authorList>
            <consortium name="Pathogen Informatics"/>
        </authorList>
    </citation>
    <scope>NUCLEOTIDE SEQUENCE [LARGE SCALE GENOMIC DNA]</scope>
    <source>
        <strain evidence="3">Lake Konstanz</strain>
    </source>
</reference>
<keyword evidence="1" id="KW-0812">Transmembrane</keyword>
<dbReference type="Proteomes" id="UP000051952">
    <property type="component" value="Unassembled WGS sequence"/>
</dbReference>
<sequence>MIVLDGEGRASRLFAPNGKSHVAPVVLLTIFFFFVCVFLAQDFLFYAGDRRS</sequence>
<evidence type="ECO:0000313" key="2">
    <source>
        <dbReference type="EMBL" id="CUF55193.1"/>
    </source>
</evidence>
<organism evidence="2 3">
    <name type="scientific">Bodo saltans</name>
    <name type="common">Flagellated protozoan</name>
    <dbReference type="NCBI Taxonomy" id="75058"/>
    <lineage>
        <taxon>Eukaryota</taxon>
        <taxon>Discoba</taxon>
        <taxon>Euglenozoa</taxon>
        <taxon>Kinetoplastea</taxon>
        <taxon>Metakinetoplastina</taxon>
        <taxon>Eubodonida</taxon>
        <taxon>Bodonidae</taxon>
        <taxon>Bodo</taxon>
    </lineage>
</organism>
<feature type="transmembrane region" description="Helical" evidence="1">
    <location>
        <begin position="22"/>
        <end position="47"/>
    </location>
</feature>
<keyword evidence="3" id="KW-1185">Reference proteome</keyword>
<dbReference type="AlphaFoldDB" id="A0A0S4IVG5"/>